<evidence type="ECO:0000256" key="3">
    <source>
        <dbReference type="ARBA" id="ARBA00023163"/>
    </source>
</evidence>
<dbReference type="PANTHER" id="PTHR43132">
    <property type="entry name" value="ARSENICAL RESISTANCE OPERON REPRESSOR ARSR-RELATED"/>
    <property type="match status" value="1"/>
</dbReference>
<dbReference type="InterPro" id="IPR036388">
    <property type="entry name" value="WH-like_DNA-bd_sf"/>
</dbReference>
<dbReference type="RefSeq" id="WP_377254609.1">
    <property type="nucleotide sequence ID" value="NZ_JBHLUH010000054.1"/>
</dbReference>
<name>A0ABV6M8E2_9ACTN</name>
<evidence type="ECO:0000313" key="6">
    <source>
        <dbReference type="Proteomes" id="UP001589867"/>
    </source>
</evidence>
<dbReference type="SUPFAM" id="SSF46785">
    <property type="entry name" value="Winged helix' DNA-binding domain"/>
    <property type="match status" value="1"/>
</dbReference>
<keyword evidence="2" id="KW-0238">DNA-binding</keyword>
<reference evidence="5 6" key="1">
    <citation type="submission" date="2024-09" db="EMBL/GenBank/DDBJ databases">
        <authorList>
            <person name="Sun Q."/>
            <person name="Mori K."/>
        </authorList>
    </citation>
    <scope>NUCLEOTIDE SEQUENCE [LARGE SCALE GENOMIC DNA]</scope>
    <source>
        <strain evidence="5 6">TBRC 3947</strain>
    </source>
</reference>
<feature type="domain" description="HTH arsR-type" evidence="4">
    <location>
        <begin position="147"/>
        <end position="218"/>
    </location>
</feature>
<evidence type="ECO:0000259" key="4">
    <source>
        <dbReference type="SMART" id="SM00418"/>
    </source>
</evidence>
<dbReference type="InterPro" id="IPR051011">
    <property type="entry name" value="Metal_resp_trans_reg"/>
</dbReference>
<sequence length="227" mass="24519">MPDLLWLLDQDARPNVGGLRQEELTNAVHAFCRIAVAPYWDRLVSYLEAERTMRGRLVVTGGVESLLVSLHPRAIWKPPVLEIPGKEHGEFHLDGRGLVLIPSVFLAGQTVFIAAQLGSGRPALVFPAPPAPETAPLLWREPDTSSQALAALIGRTRAAVLQELTNSATTGELAQRLGISSAGASQHTTVLRQAGLITTRRNRNSVLHMPTPLGLALLNGWTADDPM</sequence>
<dbReference type="PANTHER" id="PTHR43132:SF8">
    <property type="entry name" value="HTH-TYPE TRANSCRIPTIONAL REGULATOR KMTR"/>
    <property type="match status" value="1"/>
</dbReference>
<dbReference type="EMBL" id="JBHLUH010000054">
    <property type="protein sequence ID" value="MFC0530982.1"/>
    <property type="molecule type" value="Genomic_DNA"/>
</dbReference>
<protein>
    <submittedName>
        <fullName evidence="5">ArsR/SmtB family transcription factor</fullName>
    </submittedName>
</protein>
<dbReference type="CDD" id="cd00090">
    <property type="entry name" value="HTH_ARSR"/>
    <property type="match status" value="1"/>
</dbReference>
<dbReference type="Proteomes" id="UP001589867">
    <property type="component" value="Unassembled WGS sequence"/>
</dbReference>
<accession>A0ABV6M8E2</accession>
<evidence type="ECO:0000313" key="5">
    <source>
        <dbReference type="EMBL" id="MFC0530982.1"/>
    </source>
</evidence>
<keyword evidence="6" id="KW-1185">Reference proteome</keyword>
<comment type="caution">
    <text evidence="5">The sequence shown here is derived from an EMBL/GenBank/DDBJ whole genome shotgun (WGS) entry which is preliminary data.</text>
</comment>
<organism evidence="5 6">
    <name type="scientific">Phytohabitans kaempferiae</name>
    <dbReference type="NCBI Taxonomy" id="1620943"/>
    <lineage>
        <taxon>Bacteria</taxon>
        <taxon>Bacillati</taxon>
        <taxon>Actinomycetota</taxon>
        <taxon>Actinomycetes</taxon>
        <taxon>Micromonosporales</taxon>
        <taxon>Micromonosporaceae</taxon>
    </lineage>
</organism>
<dbReference type="SMART" id="SM00418">
    <property type="entry name" value="HTH_ARSR"/>
    <property type="match status" value="1"/>
</dbReference>
<keyword evidence="3" id="KW-0804">Transcription</keyword>
<dbReference type="Gene3D" id="1.10.10.10">
    <property type="entry name" value="Winged helix-like DNA-binding domain superfamily/Winged helix DNA-binding domain"/>
    <property type="match status" value="1"/>
</dbReference>
<dbReference type="InterPro" id="IPR036390">
    <property type="entry name" value="WH_DNA-bd_sf"/>
</dbReference>
<dbReference type="Pfam" id="PF12840">
    <property type="entry name" value="HTH_20"/>
    <property type="match status" value="1"/>
</dbReference>
<evidence type="ECO:0000256" key="2">
    <source>
        <dbReference type="ARBA" id="ARBA00023125"/>
    </source>
</evidence>
<dbReference type="InterPro" id="IPR001845">
    <property type="entry name" value="HTH_ArsR_DNA-bd_dom"/>
</dbReference>
<dbReference type="InterPro" id="IPR011991">
    <property type="entry name" value="ArsR-like_HTH"/>
</dbReference>
<evidence type="ECO:0000256" key="1">
    <source>
        <dbReference type="ARBA" id="ARBA00023015"/>
    </source>
</evidence>
<gene>
    <name evidence="5" type="ORF">ACFFIA_25400</name>
</gene>
<proteinExistence type="predicted"/>
<keyword evidence="1" id="KW-0805">Transcription regulation</keyword>